<evidence type="ECO:0000313" key="4">
    <source>
        <dbReference type="Proteomes" id="UP000250043"/>
    </source>
</evidence>
<feature type="region of interest" description="Disordered" evidence="1">
    <location>
        <begin position="149"/>
        <end position="169"/>
    </location>
</feature>
<dbReference type="Pfam" id="PF03171">
    <property type="entry name" value="2OG-FeII_Oxy"/>
    <property type="match status" value="1"/>
</dbReference>
<dbReference type="InterPro" id="IPR027443">
    <property type="entry name" value="IPNS-like_sf"/>
</dbReference>
<protein>
    <recommendedName>
        <fullName evidence="2">Isopenicillin N synthase-like Fe(2+) 2OG dioxygenase domain-containing protein</fullName>
    </recommendedName>
</protein>
<reference evidence="3 4" key="1">
    <citation type="submission" date="2016-07" db="EMBL/GenBank/DDBJ databases">
        <title>Draft genome of the white-rot fungus Obba rivulosa 3A-2.</title>
        <authorList>
            <consortium name="DOE Joint Genome Institute"/>
            <person name="Miettinen O."/>
            <person name="Riley R."/>
            <person name="Acob R."/>
            <person name="Barry K."/>
            <person name="Cullen D."/>
            <person name="De Vries R."/>
            <person name="Hainaut M."/>
            <person name="Hatakka A."/>
            <person name="Henrissat B."/>
            <person name="Hilden K."/>
            <person name="Kuo R."/>
            <person name="Labutti K."/>
            <person name="Lipzen A."/>
            <person name="Makela M.R."/>
            <person name="Sandor L."/>
            <person name="Spatafora J.W."/>
            <person name="Grigoriev I.V."/>
            <person name="Hibbett D.S."/>
        </authorList>
    </citation>
    <scope>NUCLEOTIDE SEQUENCE [LARGE SCALE GENOMIC DNA]</scope>
    <source>
        <strain evidence="3 4">3A-2</strain>
    </source>
</reference>
<name>A0A8E2ARU3_9APHY</name>
<dbReference type="OrthoDB" id="288590at2759"/>
<accession>A0A8E2ARU3</accession>
<proteinExistence type="predicted"/>
<dbReference type="SUPFAM" id="SSF51197">
    <property type="entry name" value="Clavaminate synthase-like"/>
    <property type="match status" value="1"/>
</dbReference>
<keyword evidence="4" id="KW-1185">Reference proteome</keyword>
<dbReference type="Proteomes" id="UP000250043">
    <property type="component" value="Unassembled WGS sequence"/>
</dbReference>
<feature type="domain" description="Isopenicillin N synthase-like Fe(2+) 2OG dioxygenase" evidence="2">
    <location>
        <begin position="146"/>
        <end position="218"/>
    </location>
</feature>
<organism evidence="3 4">
    <name type="scientific">Obba rivulosa</name>
    <dbReference type="NCBI Taxonomy" id="1052685"/>
    <lineage>
        <taxon>Eukaryota</taxon>
        <taxon>Fungi</taxon>
        <taxon>Dikarya</taxon>
        <taxon>Basidiomycota</taxon>
        <taxon>Agaricomycotina</taxon>
        <taxon>Agaricomycetes</taxon>
        <taxon>Polyporales</taxon>
        <taxon>Gelatoporiaceae</taxon>
        <taxon>Obba</taxon>
    </lineage>
</organism>
<dbReference type="InterPro" id="IPR044861">
    <property type="entry name" value="IPNS-like_FE2OG_OXY"/>
</dbReference>
<dbReference type="EMBL" id="KV722503">
    <property type="protein sequence ID" value="OCH86987.1"/>
    <property type="molecule type" value="Genomic_DNA"/>
</dbReference>
<evidence type="ECO:0000313" key="3">
    <source>
        <dbReference type="EMBL" id="OCH86987.1"/>
    </source>
</evidence>
<evidence type="ECO:0000256" key="1">
    <source>
        <dbReference type="SAM" id="MobiDB-lite"/>
    </source>
</evidence>
<dbReference type="Gene3D" id="2.60.120.330">
    <property type="entry name" value="B-lactam Antibiotic, Isopenicillin N Synthase, Chain"/>
    <property type="match status" value="1"/>
</dbReference>
<dbReference type="AlphaFoldDB" id="A0A8E2ARU3"/>
<evidence type="ECO:0000259" key="2">
    <source>
        <dbReference type="Pfam" id="PF03171"/>
    </source>
</evidence>
<gene>
    <name evidence="3" type="ORF">OBBRIDRAFT_837728</name>
</gene>
<sequence length="257" mass="28352">MPSSQLHHSSHTVSLGLRNLQLVTPIDLAAVAVYASHLFVLPQADKDVLRMARSPRFFGFSRVSAELTKDDTDQREHFDFGTLYASPACAPDMRDAEELYHRQWGPVQWPVEDVLPTFERYLLQVEALSFECVDLAKAPGLMPGMLIQCFQDPSPSPPDSSSPDSVPKGIGPRFDGGFLTFLLQASPHTGLQVQNLFGVWIDMPPIPAPSLRTSAKDVRVGDVRLEAPEEMLRLKNEHGMLATTDCVSPVELQSVAC</sequence>